<evidence type="ECO:0000256" key="5">
    <source>
        <dbReference type="ARBA" id="ARBA00022777"/>
    </source>
</evidence>
<name>A0A9W8CRS4_9FUNG</name>
<dbReference type="Gene3D" id="1.10.510.10">
    <property type="entry name" value="Transferase(Phosphotransferase) domain 1"/>
    <property type="match status" value="1"/>
</dbReference>
<comment type="catalytic activity">
    <reaction evidence="8">
        <text>L-seryl-[protein] + ATP = O-phospho-L-seryl-[protein] + ADP + H(+)</text>
        <dbReference type="Rhea" id="RHEA:17989"/>
        <dbReference type="Rhea" id="RHEA-COMP:9863"/>
        <dbReference type="Rhea" id="RHEA-COMP:11604"/>
        <dbReference type="ChEBI" id="CHEBI:15378"/>
        <dbReference type="ChEBI" id="CHEBI:29999"/>
        <dbReference type="ChEBI" id="CHEBI:30616"/>
        <dbReference type="ChEBI" id="CHEBI:83421"/>
        <dbReference type="ChEBI" id="CHEBI:456216"/>
        <dbReference type="EC" id="2.7.11.1"/>
    </reaction>
</comment>
<dbReference type="PANTHER" id="PTHR47634:SF9">
    <property type="entry name" value="PROTEIN KINASE DOMAIN-CONTAINING PROTEIN-RELATED"/>
    <property type="match status" value="1"/>
</dbReference>
<feature type="compositionally biased region" description="Polar residues" evidence="10">
    <location>
        <begin position="338"/>
        <end position="359"/>
    </location>
</feature>
<dbReference type="PROSITE" id="PS50011">
    <property type="entry name" value="PROTEIN_KINASE_DOM"/>
    <property type="match status" value="1"/>
</dbReference>
<dbReference type="Proteomes" id="UP001149813">
    <property type="component" value="Unassembled WGS sequence"/>
</dbReference>
<evidence type="ECO:0000259" key="11">
    <source>
        <dbReference type="PROSITE" id="PS50011"/>
    </source>
</evidence>
<dbReference type="GO" id="GO:0050684">
    <property type="term" value="P:regulation of mRNA processing"/>
    <property type="evidence" value="ECO:0007669"/>
    <property type="project" value="TreeGrafter"/>
</dbReference>
<dbReference type="GO" id="GO:0005524">
    <property type="term" value="F:ATP binding"/>
    <property type="evidence" value="ECO:0007669"/>
    <property type="project" value="UniProtKB-UniRule"/>
</dbReference>
<dbReference type="PANTHER" id="PTHR47634">
    <property type="entry name" value="PROTEIN KINASE DOMAIN-CONTAINING PROTEIN-RELATED"/>
    <property type="match status" value="1"/>
</dbReference>
<dbReference type="GO" id="GO:0005737">
    <property type="term" value="C:cytoplasm"/>
    <property type="evidence" value="ECO:0007669"/>
    <property type="project" value="TreeGrafter"/>
</dbReference>
<dbReference type="OrthoDB" id="2649at2759"/>
<dbReference type="Pfam" id="PF00069">
    <property type="entry name" value="Pkinase"/>
    <property type="match status" value="1"/>
</dbReference>
<dbReference type="FunFam" id="1.10.510.10:FF:000339">
    <property type="entry name" value="Serine/threonine-protein kinase SRPK-like protein"/>
    <property type="match status" value="1"/>
</dbReference>
<evidence type="ECO:0000256" key="3">
    <source>
        <dbReference type="ARBA" id="ARBA00022679"/>
    </source>
</evidence>
<feature type="compositionally biased region" description="Basic residues" evidence="10">
    <location>
        <begin position="7"/>
        <end position="23"/>
    </location>
</feature>
<feature type="region of interest" description="Disordered" evidence="10">
    <location>
        <begin position="332"/>
        <end position="441"/>
    </location>
</feature>
<evidence type="ECO:0000256" key="9">
    <source>
        <dbReference type="PROSITE-ProRule" id="PRU10141"/>
    </source>
</evidence>
<keyword evidence="2 12" id="KW-0723">Serine/threonine-protein kinase</keyword>
<comment type="caution">
    <text evidence="12">The sequence shown here is derived from an EMBL/GenBank/DDBJ whole genome shotgun (WGS) entry which is preliminary data.</text>
</comment>
<comment type="catalytic activity">
    <reaction evidence="7">
        <text>L-threonyl-[protein] + ATP = O-phospho-L-threonyl-[protein] + ADP + H(+)</text>
        <dbReference type="Rhea" id="RHEA:46608"/>
        <dbReference type="Rhea" id="RHEA-COMP:11060"/>
        <dbReference type="Rhea" id="RHEA-COMP:11605"/>
        <dbReference type="ChEBI" id="CHEBI:15378"/>
        <dbReference type="ChEBI" id="CHEBI:30013"/>
        <dbReference type="ChEBI" id="CHEBI:30616"/>
        <dbReference type="ChEBI" id="CHEBI:61977"/>
        <dbReference type="ChEBI" id="CHEBI:456216"/>
        <dbReference type="EC" id="2.7.11.1"/>
    </reaction>
</comment>
<reference evidence="12" key="1">
    <citation type="submission" date="2022-07" db="EMBL/GenBank/DDBJ databases">
        <title>Phylogenomic reconstructions and comparative analyses of Kickxellomycotina fungi.</title>
        <authorList>
            <person name="Reynolds N.K."/>
            <person name="Stajich J.E."/>
            <person name="Barry K."/>
            <person name="Grigoriev I.V."/>
            <person name="Crous P."/>
            <person name="Smith M.E."/>
        </authorList>
    </citation>
    <scope>NUCLEOTIDE SEQUENCE</scope>
    <source>
        <strain evidence="12">NBRC 32514</strain>
    </source>
</reference>
<dbReference type="InterPro" id="IPR011009">
    <property type="entry name" value="Kinase-like_dom_sf"/>
</dbReference>
<sequence>MNSSVLKAKHRAMAKKQKSKTKTKASQTSAKSGDRQGFSEDAYGGIDVDSLEETGEASASAGRGDERGKENHQLRGADEDYSSSNSYEDEPEMDEEDIEDYCKGGYHPVKIGDEFKAKRYKVVRKLGWGHFSTVWLAYDCEKDIHVALKIVKSAAHYAEAALDEIELCTQTVSIREPHVGRDHVAKMLDSFEHSGPHGRHVCMVFEVLGENLLSLLRNARKYGSLRDAVHAAKTDGSLIGDGQGGSADPTHGSRGNDSGSSSISGNADEKPKQNEGLPVQLVKQVARQIIAGLAYLHGPCGMIHTDLKPENVLVCIDNVEEVIRRELHNDGISADANEGSQGRSQLVQASRSVANSRAPSPNPGADRLPTSPSPGRSSLAHSLEKDLNGISLTGTSSDSRQHGSHGSRVGATDTDANAESGGGRSRVTSRAGTPSTSQNSLRVKLADLGNATWVDKHFTEDIQTRQYRSPEVIIGSRWDATADMWSCACVIFELLTGDYLFEPHSGNRYSKDEDHIAQIMETLGSFPKKFALSGRYSDELFNRRGELRHIRRLHPFPLKELLHDEYGFSVRDSHEVADFLAPMLEITPARRSSADSMLSHRWLQG</sequence>
<keyword evidence="3 12" id="KW-0808">Transferase</keyword>
<keyword evidence="13" id="KW-1185">Reference proteome</keyword>
<feature type="binding site" evidence="9">
    <location>
        <position position="149"/>
    </location>
    <ligand>
        <name>ATP</name>
        <dbReference type="ChEBI" id="CHEBI:30616"/>
    </ligand>
</feature>
<dbReference type="EC" id="2.7.11.1" evidence="1"/>
<feature type="compositionally biased region" description="Acidic residues" evidence="10">
    <location>
        <begin position="87"/>
        <end position="97"/>
    </location>
</feature>
<organism evidence="12 13">
    <name type="scientific">Coemansia erecta</name>
    <dbReference type="NCBI Taxonomy" id="147472"/>
    <lineage>
        <taxon>Eukaryota</taxon>
        <taxon>Fungi</taxon>
        <taxon>Fungi incertae sedis</taxon>
        <taxon>Zoopagomycota</taxon>
        <taxon>Kickxellomycotina</taxon>
        <taxon>Kickxellomycetes</taxon>
        <taxon>Kickxellales</taxon>
        <taxon>Kickxellaceae</taxon>
        <taxon>Coemansia</taxon>
    </lineage>
</organism>
<dbReference type="FunFam" id="3.30.200.20:FF:000770">
    <property type="entry name" value="SRSF protein kinase 2"/>
    <property type="match status" value="1"/>
</dbReference>
<evidence type="ECO:0000256" key="6">
    <source>
        <dbReference type="ARBA" id="ARBA00022840"/>
    </source>
</evidence>
<keyword evidence="6 9" id="KW-0067">ATP-binding</keyword>
<dbReference type="Gene3D" id="3.30.200.20">
    <property type="entry name" value="Phosphorylase Kinase, domain 1"/>
    <property type="match status" value="1"/>
</dbReference>
<feature type="compositionally biased region" description="Polar residues" evidence="10">
    <location>
        <begin position="426"/>
        <end position="441"/>
    </location>
</feature>
<gene>
    <name evidence="12" type="primary">SKY1</name>
    <name evidence="12" type="ORF">LPJ53_004070</name>
</gene>
<feature type="region of interest" description="Disordered" evidence="10">
    <location>
        <begin position="236"/>
        <end position="275"/>
    </location>
</feature>
<dbReference type="InterPro" id="IPR000719">
    <property type="entry name" value="Prot_kinase_dom"/>
</dbReference>
<accession>A0A9W8CRS4</accession>
<evidence type="ECO:0000313" key="13">
    <source>
        <dbReference type="Proteomes" id="UP001149813"/>
    </source>
</evidence>
<evidence type="ECO:0000256" key="1">
    <source>
        <dbReference type="ARBA" id="ARBA00012513"/>
    </source>
</evidence>
<protein>
    <recommendedName>
        <fullName evidence="1">non-specific serine/threonine protein kinase</fullName>
        <ecNumber evidence="1">2.7.11.1</ecNumber>
    </recommendedName>
</protein>
<dbReference type="AlphaFoldDB" id="A0A9W8CRS4"/>
<dbReference type="CDD" id="cd14136">
    <property type="entry name" value="STKc_SRPK"/>
    <property type="match status" value="1"/>
</dbReference>
<evidence type="ECO:0000256" key="4">
    <source>
        <dbReference type="ARBA" id="ARBA00022741"/>
    </source>
</evidence>
<evidence type="ECO:0000256" key="10">
    <source>
        <dbReference type="SAM" id="MobiDB-lite"/>
    </source>
</evidence>
<dbReference type="SUPFAM" id="SSF56112">
    <property type="entry name" value="Protein kinase-like (PK-like)"/>
    <property type="match status" value="1"/>
</dbReference>
<feature type="region of interest" description="Disordered" evidence="10">
    <location>
        <begin position="1"/>
        <end position="97"/>
    </location>
</feature>
<proteinExistence type="predicted"/>
<evidence type="ECO:0000313" key="12">
    <source>
        <dbReference type="EMBL" id="KAJ1721408.1"/>
    </source>
</evidence>
<dbReference type="GO" id="GO:0005634">
    <property type="term" value="C:nucleus"/>
    <property type="evidence" value="ECO:0007669"/>
    <property type="project" value="TreeGrafter"/>
</dbReference>
<evidence type="ECO:0000256" key="2">
    <source>
        <dbReference type="ARBA" id="ARBA00022527"/>
    </source>
</evidence>
<evidence type="ECO:0000256" key="8">
    <source>
        <dbReference type="ARBA" id="ARBA00048679"/>
    </source>
</evidence>
<evidence type="ECO:0000256" key="7">
    <source>
        <dbReference type="ARBA" id="ARBA00047899"/>
    </source>
</evidence>
<dbReference type="InterPro" id="IPR008271">
    <property type="entry name" value="Ser/Thr_kinase_AS"/>
</dbReference>
<dbReference type="InterPro" id="IPR001245">
    <property type="entry name" value="Ser-Thr/Tyr_kinase_cat_dom"/>
</dbReference>
<dbReference type="PROSITE" id="PS00107">
    <property type="entry name" value="PROTEIN_KINASE_ATP"/>
    <property type="match status" value="1"/>
</dbReference>
<feature type="compositionally biased region" description="Low complexity" evidence="10">
    <location>
        <begin position="252"/>
        <end position="265"/>
    </location>
</feature>
<dbReference type="InterPro" id="IPR051334">
    <property type="entry name" value="SRPK"/>
</dbReference>
<feature type="compositionally biased region" description="Basic and acidic residues" evidence="10">
    <location>
        <begin position="63"/>
        <end position="78"/>
    </location>
</feature>
<dbReference type="SMART" id="SM00220">
    <property type="entry name" value="S_TKc"/>
    <property type="match status" value="1"/>
</dbReference>
<dbReference type="GO" id="GO:0004674">
    <property type="term" value="F:protein serine/threonine kinase activity"/>
    <property type="evidence" value="ECO:0007669"/>
    <property type="project" value="UniProtKB-KW"/>
</dbReference>
<keyword evidence="5 12" id="KW-0418">Kinase</keyword>
<dbReference type="Pfam" id="PF07714">
    <property type="entry name" value="PK_Tyr_Ser-Thr"/>
    <property type="match status" value="1"/>
</dbReference>
<dbReference type="PROSITE" id="PS00108">
    <property type="entry name" value="PROTEIN_KINASE_ST"/>
    <property type="match status" value="1"/>
</dbReference>
<dbReference type="InterPro" id="IPR017441">
    <property type="entry name" value="Protein_kinase_ATP_BS"/>
</dbReference>
<dbReference type="EMBL" id="JANBOJ010000174">
    <property type="protein sequence ID" value="KAJ1721408.1"/>
    <property type="molecule type" value="Genomic_DNA"/>
</dbReference>
<keyword evidence="4 9" id="KW-0547">Nucleotide-binding</keyword>
<feature type="domain" description="Protein kinase" evidence="11">
    <location>
        <begin position="120"/>
        <end position="603"/>
    </location>
</feature>
<dbReference type="GO" id="GO:0000245">
    <property type="term" value="P:spliceosomal complex assembly"/>
    <property type="evidence" value="ECO:0007669"/>
    <property type="project" value="TreeGrafter"/>
</dbReference>